<name>A0A6L9XV46_9MICO</name>
<keyword evidence="3" id="KW-0378">Hydrolase</keyword>
<evidence type="ECO:0000313" key="3">
    <source>
        <dbReference type="EMBL" id="NEN05300.1"/>
    </source>
</evidence>
<dbReference type="EMBL" id="JAAGWY010000001">
    <property type="protein sequence ID" value="NEN05300.1"/>
    <property type="molecule type" value="Genomic_DNA"/>
</dbReference>
<comment type="similarity">
    <text evidence="1">Belongs to the metallo-dependent hydrolases superfamily.</text>
</comment>
<dbReference type="Pfam" id="PF04909">
    <property type="entry name" value="Amidohydro_2"/>
    <property type="match status" value="1"/>
</dbReference>
<gene>
    <name evidence="3" type="ORF">G3T36_05395</name>
</gene>
<dbReference type="GO" id="GO:0016787">
    <property type="term" value="F:hydrolase activity"/>
    <property type="evidence" value="ECO:0007669"/>
    <property type="project" value="UniProtKB-KW"/>
</dbReference>
<dbReference type="Proteomes" id="UP000474967">
    <property type="component" value="Unassembled WGS sequence"/>
</dbReference>
<protein>
    <submittedName>
        <fullName evidence="3">Amidohydrolase family protein</fullName>
    </submittedName>
</protein>
<dbReference type="InterPro" id="IPR006680">
    <property type="entry name" value="Amidohydro-rel"/>
</dbReference>
<dbReference type="PANTHER" id="PTHR43569">
    <property type="entry name" value="AMIDOHYDROLASE"/>
    <property type="match status" value="1"/>
</dbReference>
<sequence length="287" mass="31618">MTRALRIDAHHHFWDPAQFHYPWMEGAALDPVRRPFTPDDLAPELARNDIDGTVLVQTVSDLSETRGFLDLARDTPFVYGVVGWADLTSAQLGETLSELAGEYGRTLVGIRHQVHDEGDPRWLERDDVVAGIRTLADHQLAYDLLVRTRELPSAVSVVAALPDQRFVLDHIAKPPIAEGWSDSWATELALLAALPNVSVKLSGMVTEAKWDSWTPETLSAYVVWVVELFGTDRIMFGSDWPVCLLAARNYSEVVDALADVLVGLSAAETAAVFGGNAATWYDLVPVE</sequence>
<keyword evidence="4" id="KW-1185">Reference proteome</keyword>
<organism evidence="3 4">
    <name type="scientific">Leifsonia tongyongensis</name>
    <dbReference type="NCBI Taxonomy" id="1268043"/>
    <lineage>
        <taxon>Bacteria</taxon>
        <taxon>Bacillati</taxon>
        <taxon>Actinomycetota</taxon>
        <taxon>Actinomycetes</taxon>
        <taxon>Micrococcales</taxon>
        <taxon>Microbacteriaceae</taxon>
        <taxon>Leifsonia</taxon>
    </lineage>
</organism>
<feature type="domain" description="Amidohydrolase-related" evidence="2">
    <location>
        <begin position="7"/>
        <end position="283"/>
    </location>
</feature>
<dbReference type="AlphaFoldDB" id="A0A6L9XV46"/>
<comment type="caution">
    <text evidence="3">The sequence shown here is derived from an EMBL/GenBank/DDBJ whole genome shotgun (WGS) entry which is preliminary data.</text>
</comment>
<dbReference type="InterPro" id="IPR052350">
    <property type="entry name" value="Metallo-dep_Lactonases"/>
</dbReference>
<evidence type="ECO:0000256" key="1">
    <source>
        <dbReference type="ARBA" id="ARBA00038310"/>
    </source>
</evidence>
<dbReference type="PANTHER" id="PTHR43569:SF2">
    <property type="entry name" value="AMIDOHYDROLASE-RELATED DOMAIN-CONTAINING PROTEIN"/>
    <property type="match status" value="1"/>
</dbReference>
<accession>A0A6L9XV46</accession>
<reference evidence="3 4" key="1">
    <citation type="journal article" date="2014" name="J. Microbiol.">
        <title>Diaminobutyricibacter tongyongensis gen. nov., sp. nov. and Homoserinibacter gongjuensis gen. nov., sp. nov. belong to the family Microbacteriaceae.</title>
        <authorList>
            <person name="Kim S.J."/>
            <person name="Ahn J.H."/>
            <person name="Weon H.Y."/>
            <person name="Hamada M."/>
            <person name="Suzuki K."/>
            <person name="Kwon S.W."/>
        </authorList>
    </citation>
    <scope>NUCLEOTIDE SEQUENCE [LARGE SCALE GENOMIC DNA]</scope>
    <source>
        <strain evidence="3 4">NBRC 108724</strain>
    </source>
</reference>
<dbReference type="InterPro" id="IPR032466">
    <property type="entry name" value="Metal_Hydrolase"/>
</dbReference>
<dbReference type="Gene3D" id="3.20.20.140">
    <property type="entry name" value="Metal-dependent hydrolases"/>
    <property type="match status" value="1"/>
</dbReference>
<proteinExistence type="inferred from homology"/>
<dbReference type="RefSeq" id="WP_163288532.1">
    <property type="nucleotide sequence ID" value="NZ_JAAGWY010000001.1"/>
</dbReference>
<dbReference type="SUPFAM" id="SSF51556">
    <property type="entry name" value="Metallo-dependent hydrolases"/>
    <property type="match status" value="1"/>
</dbReference>
<evidence type="ECO:0000259" key="2">
    <source>
        <dbReference type="Pfam" id="PF04909"/>
    </source>
</evidence>
<evidence type="ECO:0000313" key="4">
    <source>
        <dbReference type="Proteomes" id="UP000474967"/>
    </source>
</evidence>